<dbReference type="AlphaFoldDB" id="C2K0C8"/>
<organism evidence="1 2">
    <name type="scientific">Lacticaseibacillus rhamnosus (strain LMS2-1)</name>
    <dbReference type="NCBI Taxonomy" id="525361"/>
    <lineage>
        <taxon>Bacteria</taxon>
        <taxon>Bacillati</taxon>
        <taxon>Bacillota</taxon>
        <taxon>Bacilli</taxon>
        <taxon>Lactobacillales</taxon>
        <taxon>Lactobacillaceae</taxon>
        <taxon>Lacticaseibacillus</taxon>
    </lineage>
</organism>
<name>C2K0C8_LACRM</name>
<protein>
    <submittedName>
        <fullName evidence="1">Uncharacterized protein</fullName>
    </submittedName>
</protein>
<accession>C2K0C8</accession>
<proteinExistence type="predicted"/>
<evidence type="ECO:0000313" key="2">
    <source>
        <dbReference type="Proteomes" id="UP000004525"/>
    </source>
</evidence>
<dbReference type="HOGENOM" id="CLU_3081206_0_0_9"/>
<keyword evidence="2" id="KW-1185">Reference proteome</keyword>
<dbReference type="EMBL" id="ACIZ01000111">
    <property type="protein sequence ID" value="EEN79210.1"/>
    <property type="molecule type" value="Genomic_DNA"/>
</dbReference>
<comment type="caution">
    <text evidence="1">The sequence shown here is derived from an EMBL/GenBank/DDBJ whole genome shotgun (WGS) entry which is preliminary data.</text>
</comment>
<dbReference type="Proteomes" id="UP000004525">
    <property type="component" value="Unassembled WGS sequence"/>
</dbReference>
<sequence length="52" mass="6149">MHMWIVTIQLGVTTVVEDRKISSANRGFSLPFFYAAIYEQHAFIYLDRDRIK</sequence>
<evidence type="ECO:0000313" key="1">
    <source>
        <dbReference type="EMBL" id="EEN79210.1"/>
    </source>
</evidence>
<reference evidence="1" key="1">
    <citation type="submission" date="2009-01" db="EMBL/GenBank/DDBJ databases">
        <authorList>
            <person name="Qin X."/>
            <person name="Bachman B."/>
            <person name="Battles P."/>
            <person name="Bell A."/>
            <person name="Bess C."/>
            <person name="Bickham C."/>
            <person name="Chaboub L."/>
            <person name="Chen D."/>
            <person name="Coyle M."/>
            <person name="Deiros D.R."/>
            <person name="Dinh H."/>
            <person name="Forbes L."/>
            <person name="Fowler G."/>
            <person name="Francisco L."/>
            <person name="Fu Q."/>
            <person name="Gubbala S."/>
            <person name="Hale W."/>
            <person name="Han Y."/>
            <person name="Hemphill L."/>
            <person name="Highlander S.K."/>
            <person name="Hirani K."/>
            <person name="Hogues M."/>
            <person name="Jackson L."/>
            <person name="Jakkamsetti A."/>
            <person name="Javaid M."/>
            <person name="Jiang H."/>
            <person name="Korchina V."/>
            <person name="Kovar C."/>
            <person name="Lara F."/>
            <person name="Lee S."/>
            <person name="Mata R."/>
            <person name="Mathew T."/>
            <person name="Moen C."/>
            <person name="Morales K."/>
            <person name="Munidasa M."/>
            <person name="Nazareth L."/>
            <person name="Ngo R."/>
            <person name="Nguyen L."/>
            <person name="Okwuonu G."/>
            <person name="Ongeri F."/>
            <person name="Patil S."/>
            <person name="Petrosino J."/>
            <person name="Pham C."/>
            <person name="Pham P."/>
            <person name="Pu L.-L."/>
            <person name="Puazo M."/>
            <person name="Raj R."/>
            <person name="Reid J."/>
            <person name="Rouhana J."/>
            <person name="Saada N."/>
            <person name="Shang Y."/>
            <person name="Simmons D."/>
            <person name="Thornton R."/>
            <person name="Warren J."/>
            <person name="Weissenberger G."/>
            <person name="Zhang J."/>
            <person name="Zhang L."/>
            <person name="Zhou C."/>
            <person name="Zhu D."/>
            <person name="Muzny D."/>
            <person name="Worley K."/>
            <person name="Gibbs R."/>
        </authorList>
    </citation>
    <scope>NUCLEOTIDE SEQUENCE [LARGE SCALE GENOMIC DNA]</scope>
    <source>
        <strain evidence="1">LMS2-1</strain>
    </source>
</reference>
<gene>
    <name evidence="1" type="ORF">HMPREF0539_2613</name>
</gene>